<proteinExistence type="predicted"/>
<protein>
    <submittedName>
        <fullName evidence="1">Uncharacterized protein</fullName>
    </submittedName>
</protein>
<evidence type="ECO:0000313" key="2">
    <source>
        <dbReference type="Proteomes" id="UP000290572"/>
    </source>
</evidence>
<keyword evidence="2" id="KW-1185">Reference proteome</keyword>
<name>A0A498M4L2_LABRO</name>
<organism evidence="1 2">
    <name type="scientific">Labeo rohita</name>
    <name type="common">Indian major carp</name>
    <name type="synonym">Cyprinus rohita</name>
    <dbReference type="NCBI Taxonomy" id="84645"/>
    <lineage>
        <taxon>Eukaryota</taxon>
        <taxon>Metazoa</taxon>
        <taxon>Chordata</taxon>
        <taxon>Craniata</taxon>
        <taxon>Vertebrata</taxon>
        <taxon>Euteleostomi</taxon>
        <taxon>Actinopterygii</taxon>
        <taxon>Neopterygii</taxon>
        <taxon>Teleostei</taxon>
        <taxon>Ostariophysi</taxon>
        <taxon>Cypriniformes</taxon>
        <taxon>Cyprinidae</taxon>
        <taxon>Labeoninae</taxon>
        <taxon>Labeonini</taxon>
        <taxon>Labeo</taxon>
    </lineage>
</organism>
<evidence type="ECO:0000313" key="1">
    <source>
        <dbReference type="EMBL" id="RXN15798.1"/>
    </source>
</evidence>
<gene>
    <name evidence="1" type="ORF">ROHU_027842</name>
</gene>
<dbReference type="EMBL" id="QBIY01012827">
    <property type="protein sequence ID" value="RXN15798.1"/>
    <property type="molecule type" value="Genomic_DNA"/>
</dbReference>
<dbReference type="AlphaFoldDB" id="A0A498M4L2"/>
<sequence length="67" mass="7915">MKTHSGDLTRLFNSTHSQLIDRRDHYFYTACALIFSWYPCRSSDRYRTLSLMAFDHLCASCRFTLVS</sequence>
<reference evidence="1 2" key="1">
    <citation type="submission" date="2018-03" db="EMBL/GenBank/DDBJ databases">
        <title>Draft genome sequence of Rohu Carp (Labeo rohita).</title>
        <authorList>
            <person name="Das P."/>
            <person name="Kushwaha B."/>
            <person name="Joshi C.G."/>
            <person name="Kumar D."/>
            <person name="Nagpure N.S."/>
            <person name="Sahoo L."/>
            <person name="Das S.P."/>
            <person name="Bit A."/>
            <person name="Patnaik S."/>
            <person name="Meher P.K."/>
            <person name="Jayasankar P."/>
            <person name="Koringa P.G."/>
            <person name="Patel N.V."/>
            <person name="Hinsu A.T."/>
            <person name="Kumar R."/>
            <person name="Pandey M."/>
            <person name="Agarwal S."/>
            <person name="Srivastava S."/>
            <person name="Singh M."/>
            <person name="Iquebal M.A."/>
            <person name="Jaiswal S."/>
            <person name="Angadi U.B."/>
            <person name="Kumar N."/>
            <person name="Raza M."/>
            <person name="Shah T.M."/>
            <person name="Rai A."/>
            <person name="Jena J.K."/>
        </authorList>
    </citation>
    <scope>NUCLEOTIDE SEQUENCE [LARGE SCALE GENOMIC DNA]</scope>
    <source>
        <strain evidence="1">DASCIFA01</strain>
        <tissue evidence="1">Testis</tissue>
    </source>
</reference>
<comment type="caution">
    <text evidence="1">The sequence shown here is derived from an EMBL/GenBank/DDBJ whole genome shotgun (WGS) entry which is preliminary data.</text>
</comment>
<dbReference type="Proteomes" id="UP000290572">
    <property type="component" value="Unassembled WGS sequence"/>
</dbReference>
<accession>A0A498M4L2</accession>